<name>A0A2T4UHW0_9ACTN</name>
<evidence type="ECO:0000313" key="4">
    <source>
        <dbReference type="Proteomes" id="UP000240739"/>
    </source>
</evidence>
<organism evidence="3 4">
    <name type="scientific">Paraconexibacter algicola</name>
    <dbReference type="NCBI Taxonomy" id="2133960"/>
    <lineage>
        <taxon>Bacteria</taxon>
        <taxon>Bacillati</taxon>
        <taxon>Actinomycetota</taxon>
        <taxon>Thermoleophilia</taxon>
        <taxon>Solirubrobacterales</taxon>
        <taxon>Paraconexibacteraceae</taxon>
        <taxon>Paraconexibacter</taxon>
    </lineage>
</organism>
<dbReference type="CDD" id="cd21631">
    <property type="entry name" value="RHH_CopG_NikR-like"/>
    <property type="match status" value="1"/>
</dbReference>
<evidence type="ECO:0000256" key="1">
    <source>
        <dbReference type="SAM" id="MobiDB-lite"/>
    </source>
</evidence>
<dbReference type="InterPro" id="IPR010985">
    <property type="entry name" value="Ribbon_hlx_hlx"/>
</dbReference>
<dbReference type="GO" id="GO:0006355">
    <property type="term" value="P:regulation of DNA-templated transcription"/>
    <property type="evidence" value="ECO:0007669"/>
    <property type="project" value="InterPro"/>
</dbReference>
<dbReference type="RefSeq" id="WP_107567232.1">
    <property type="nucleotide sequence ID" value="NZ_PYYB01000001.1"/>
</dbReference>
<dbReference type="OrthoDB" id="5245055at2"/>
<protein>
    <submittedName>
        <fullName evidence="3">CopG family transcriptional regulator</fullName>
    </submittedName>
</protein>
<feature type="domain" description="Ribbon-helix-helix protein CopG" evidence="2">
    <location>
        <begin position="7"/>
        <end position="46"/>
    </location>
</feature>
<evidence type="ECO:0000313" key="3">
    <source>
        <dbReference type="EMBL" id="PTL58795.1"/>
    </source>
</evidence>
<keyword evidence="4" id="KW-1185">Reference proteome</keyword>
<dbReference type="Pfam" id="PF01402">
    <property type="entry name" value="RHH_1"/>
    <property type="match status" value="1"/>
</dbReference>
<dbReference type="Proteomes" id="UP000240739">
    <property type="component" value="Unassembled WGS sequence"/>
</dbReference>
<dbReference type="SUPFAM" id="SSF47598">
    <property type="entry name" value="Ribbon-helix-helix"/>
    <property type="match status" value="1"/>
</dbReference>
<evidence type="ECO:0000259" key="2">
    <source>
        <dbReference type="Pfam" id="PF01402"/>
    </source>
</evidence>
<reference evidence="3 4" key="1">
    <citation type="submission" date="2018-03" db="EMBL/GenBank/DDBJ databases">
        <title>Aquarubrobacter algicola gen. nov., sp. nov., a novel actinobacterium isolated from shallow eutrophic lake during the end of cyanobacterial harmful algal blooms.</title>
        <authorList>
            <person name="Chun S.J."/>
        </authorList>
    </citation>
    <scope>NUCLEOTIDE SEQUENCE [LARGE SCALE GENOMIC DNA]</scope>
    <source>
        <strain evidence="3 4">Seoho-28</strain>
    </source>
</reference>
<feature type="region of interest" description="Disordered" evidence="1">
    <location>
        <begin position="44"/>
        <end position="64"/>
    </location>
</feature>
<dbReference type="AlphaFoldDB" id="A0A2T4UHW0"/>
<proteinExistence type="predicted"/>
<gene>
    <name evidence="3" type="ORF">C7Y72_03585</name>
</gene>
<sequence length="64" mass="7086">MADQPVKKTSIYLSDELDARLAERAGEDGITKAEFIRRTLTAAVERPRRPKPSIGVFDSRRAGA</sequence>
<accession>A0A2T4UHW0</accession>
<dbReference type="EMBL" id="PYYB01000001">
    <property type="protein sequence ID" value="PTL58795.1"/>
    <property type="molecule type" value="Genomic_DNA"/>
</dbReference>
<comment type="caution">
    <text evidence="3">The sequence shown here is derived from an EMBL/GenBank/DDBJ whole genome shotgun (WGS) entry which is preliminary data.</text>
</comment>
<dbReference type="InterPro" id="IPR002145">
    <property type="entry name" value="CopG"/>
</dbReference>